<dbReference type="InterPro" id="IPR003765">
    <property type="entry name" value="NO3_reductase_chaperone_NarJ"/>
</dbReference>
<dbReference type="Gene3D" id="1.10.3480.10">
    <property type="entry name" value="TorD-like"/>
    <property type="match status" value="1"/>
</dbReference>
<dbReference type="RefSeq" id="WP_167982855.1">
    <property type="nucleotide sequence ID" value="NZ_JAATEJ010000006.1"/>
</dbReference>
<gene>
    <name evidence="2" type="primary">narJ</name>
    <name evidence="2" type="ORF">HCN08_10060</name>
</gene>
<accession>A0ABX0ZIS0</accession>
<dbReference type="PANTHER" id="PTHR43680">
    <property type="entry name" value="NITRATE REDUCTASE MOLYBDENUM COFACTOR ASSEMBLY CHAPERONE"/>
    <property type="match status" value="1"/>
</dbReference>
<keyword evidence="1" id="KW-0534">Nitrate assimilation</keyword>
<dbReference type="EMBL" id="JAATEJ010000006">
    <property type="protein sequence ID" value="NJP43744.1"/>
    <property type="molecule type" value="Genomic_DNA"/>
</dbReference>
<dbReference type="NCBIfam" id="TIGR00684">
    <property type="entry name" value="narJ"/>
    <property type="match status" value="1"/>
</dbReference>
<organism evidence="2 3">
    <name type="scientific">Actinacidiphila epipremni</name>
    <dbReference type="NCBI Taxonomy" id="2053013"/>
    <lineage>
        <taxon>Bacteria</taxon>
        <taxon>Bacillati</taxon>
        <taxon>Actinomycetota</taxon>
        <taxon>Actinomycetes</taxon>
        <taxon>Kitasatosporales</taxon>
        <taxon>Streptomycetaceae</taxon>
        <taxon>Actinacidiphila</taxon>
    </lineage>
</organism>
<sequence>MPYRTAVVLQAAARLLGWPDRELRDELGTVRAALREGGADGPGALLLPLAAHLAEGEPGALEADYVRTFDFASRHCLHLTWWTDGDTRRRGEALLRFQNAYRARGFAVRGGELPDFLPVVLEFCAGTRDDTLLRAHRPALELLRLALAESGSPYAAVPAAVCAALPGASPADRAQALAMARGGPPREDVGLAPYGHLRLLPLLAPDAGQRPRGPRETELRR</sequence>
<dbReference type="Pfam" id="PF02613">
    <property type="entry name" value="Nitrate_red_del"/>
    <property type="match status" value="1"/>
</dbReference>
<dbReference type="PANTHER" id="PTHR43680:SF2">
    <property type="entry name" value="NITRATE REDUCTASE MOLYBDENUM COFACTOR ASSEMBLY CHAPERONE NARJ"/>
    <property type="match status" value="1"/>
</dbReference>
<reference evidence="2 3" key="1">
    <citation type="submission" date="2020-03" db="EMBL/GenBank/DDBJ databases">
        <title>WGS of actinomycetes isolated from Thailand.</title>
        <authorList>
            <person name="Thawai C."/>
        </authorList>
    </citation>
    <scope>NUCLEOTIDE SEQUENCE [LARGE SCALE GENOMIC DNA]</scope>
    <source>
        <strain evidence="2 3">PRB2-1</strain>
    </source>
</reference>
<evidence type="ECO:0000313" key="2">
    <source>
        <dbReference type="EMBL" id="NJP43744.1"/>
    </source>
</evidence>
<evidence type="ECO:0000256" key="1">
    <source>
        <dbReference type="ARBA" id="ARBA00023063"/>
    </source>
</evidence>
<dbReference type="InterPro" id="IPR036411">
    <property type="entry name" value="TorD-like_sf"/>
</dbReference>
<dbReference type="Proteomes" id="UP000734511">
    <property type="component" value="Unassembled WGS sequence"/>
</dbReference>
<keyword evidence="3" id="KW-1185">Reference proteome</keyword>
<dbReference type="SUPFAM" id="SSF89155">
    <property type="entry name" value="TorD-like"/>
    <property type="match status" value="1"/>
</dbReference>
<comment type="caution">
    <text evidence="2">The sequence shown here is derived from an EMBL/GenBank/DDBJ whole genome shotgun (WGS) entry which is preliminary data.</text>
</comment>
<evidence type="ECO:0000313" key="3">
    <source>
        <dbReference type="Proteomes" id="UP000734511"/>
    </source>
</evidence>
<protein>
    <submittedName>
        <fullName evidence="2">Nitrate reductase molybdenum cofactor assembly chaperone</fullName>
    </submittedName>
</protein>
<proteinExistence type="predicted"/>
<name>A0ABX0ZIS0_9ACTN</name>
<dbReference type="InterPro" id="IPR020945">
    <property type="entry name" value="DMSO/NO3_reduct_chaperone"/>
</dbReference>